<evidence type="ECO:0000313" key="1">
    <source>
        <dbReference type="EMBL" id="KAF4657038.1"/>
    </source>
</evidence>
<proteinExistence type="predicted"/>
<dbReference type="OrthoDB" id="10314552at2759"/>
<evidence type="ECO:0000313" key="2">
    <source>
        <dbReference type="EMBL" id="KAF4660697.1"/>
    </source>
</evidence>
<dbReference type="AlphaFoldDB" id="A0A7J6LND5"/>
<reference evidence="3 4" key="1">
    <citation type="submission" date="2020-04" db="EMBL/GenBank/DDBJ databases">
        <title>Perkinsus olseni comparative genomics.</title>
        <authorList>
            <person name="Bogema D.R."/>
        </authorList>
    </citation>
    <scope>NUCLEOTIDE SEQUENCE [LARGE SCALE GENOMIC DNA]</scope>
    <source>
        <strain evidence="1">ATCC PRA-179</strain>
        <strain evidence="2">ATCC PRA-31</strain>
    </source>
</reference>
<name>A0A7J6LND5_PEROL</name>
<organism evidence="2 4">
    <name type="scientific">Perkinsus olseni</name>
    <name type="common">Perkinsus atlanticus</name>
    <dbReference type="NCBI Taxonomy" id="32597"/>
    <lineage>
        <taxon>Eukaryota</taxon>
        <taxon>Sar</taxon>
        <taxon>Alveolata</taxon>
        <taxon>Perkinsozoa</taxon>
        <taxon>Perkinsea</taxon>
        <taxon>Perkinsida</taxon>
        <taxon>Perkinsidae</taxon>
        <taxon>Perkinsus</taxon>
    </lineage>
</organism>
<dbReference type="Proteomes" id="UP000570595">
    <property type="component" value="Unassembled WGS sequence"/>
</dbReference>
<gene>
    <name evidence="2" type="ORF">FOL46_006015</name>
    <name evidence="1" type="ORF">FOZ61_006521</name>
</gene>
<evidence type="ECO:0000313" key="4">
    <source>
        <dbReference type="Proteomes" id="UP000572268"/>
    </source>
</evidence>
<protein>
    <submittedName>
        <fullName evidence="2">Uncharacterized protein</fullName>
    </submittedName>
</protein>
<accession>A0A7J6LND5</accession>
<evidence type="ECO:0000313" key="3">
    <source>
        <dbReference type="Proteomes" id="UP000570595"/>
    </source>
</evidence>
<dbReference type="EMBL" id="JABAHT010000374">
    <property type="protein sequence ID" value="KAF4657038.1"/>
    <property type="molecule type" value="Genomic_DNA"/>
</dbReference>
<comment type="caution">
    <text evidence="2">The sequence shown here is derived from an EMBL/GenBank/DDBJ whole genome shotgun (WGS) entry which is preliminary data.</text>
</comment>
<dbReference type="EMBL" id="JABANN010000379">
    <property type="protein sequence ID" value="KAF4660697.1"/>
    <property type="molecule type" value="Genomic_DNA"/>
</dbReference>
<dbReference type="Proteomes" id="UP000572268">
    <property type="component" value="Unassembled WGS sequence"/>
</dbReference>
<sequence length="172" mass="20009">MTNVRFTKCNVMVRVRKKVILLDIVLQKMLLLLTTLLWTLLLPRFKAEYVTYRHINAQFEVEYTMFTGGRMDVVAMTVKCAHQAESGRPVSMALSDHLTIRLATKFFDFPVDTFYVLDEAGLQRFKDRIGSACGTSLHSRDLRDMSLAEFEPRSLRSRLLGESQVFYEVRRY</sequence>